<name>A0A235F9F3_9BACL</name>
<dbReference type="Gene3D" id="1.10.260.40">
    <property type="entry name" value="lambda repressor-like DNA-binding domains"/>
    <property type="match status" value="1"/>
</dbReference>
<dbReference type="Pfam" id="PF01381">
    <property type="entry name" value="HTH_3"/>
    <property type="match status" value="1"/>
</dbReference>
<dbReference type="OrthoDB" id="72638at2"/>
<proteinExistence type="predicted"/>
<keyword evidence="1" id="KW-0238">DNA-binding</keyword>
<keyword evidence="4" id="KW-1185">Reference proteome</keyword>
<evidence type="ECO:0000256" key="1">
    <source>
        <dbReference type="ARBA" id="ARBA00023125"/>
    </source>
</evidence>
<dbReference type="InterPro" id="IPR010982">
    <property type="entry name" value="Lambda_DNA-bd_dom_sf"/>
</dbReference>
<evidence type="ECO:0000313" key="4">
    <source>
        <dbReference type="Proteomes" id="UP000215059"/>
    </source>
</evidence>
<reference evidence="3 4" key="1">
    <citation type="submission" date="2017-07" db="EMBL/GenBank/DDBJ databases">
        <title>Fictibacillus sp. nov. GDSW-R2A3 Genome sequencing and assembly.</title>
        <authorList>
            <person name="Mayilraj S."/>
        </authorList>
    </citation>
    <scope>NUCLEOTIDE SEQUENCE [LARGE SCALE GENOMIC DNA]</scope>
    <source>
        <strain evidence="3 4">GDSW-R2A3</strain>
    </source>
</reference>
<protein>
    <recommendedName>
        <fullName evidence="2">HTH cro/C1-type domain-containing protein</fullName>
    </recommendedName>
</protein>
<accession>A0A235F9F3</accession>
<evidence type="ECO:0000313" key="3">
    <source>
        <dbReference type="EMBL" id="OYD57898.1"/>
    </source>
</evidence>
<dbReference type="PROSITE" id="PS50943">
    <property type="entry name" value="HTH_CROC1"/>
    <property type="match status" value="1"/>
</dbReference>
<dbReference type="SMART" id="SM00530">
    <property type="entry name" value="HTH_XRE"/>
    <property type="match status" value="1"/>
</dbReference>
<dbReference type="EMBL" id="NOII01000002">
    <property type="protein sequence ID" value="OYD57898.1"/>
    <property type="molecule type" value="Genomic_DNA"/>
</dbReference>
<organism evidence="3 4">
    <name type="scientific">Fictibacillus aquaticus</name>
    <dbReference type="NCBI Taxonomy" id="2021314"/>
    <lineage>
        <taxon>Bacteria</taxon>
        <taxon>Bacillati</taxon>
        <taxon>Bacillota</taxon>
        <taxon>Bacilli</taxon>
        <taxon>Bacillales</taxon>
        <taxon>Fictibacillaceae</taxon>
        <taxon>Fictibacillus</taxon>
    </lineage>
</organism>
<gene>
    <name evidence="3" type="ORF">CGZ90_08330</name>
</gene>
<dbReference type="CDD" id="cd00093">
    <property type="entry name" value="HTH_XRE"/>
    <property type="match status" value="1"/>
</dbReference>
<dbReference type="PANTHER" id="PTHR46558">
    <property type="entry name" value="TRACRIPTIONAL REGULATORY PROTEIN-RELATED-RELATED"/>
    <property type="match status" value="1"/>
</dbReference>
<dbReference type="AlphaFoldDB" id="A0A235F9F3"/>
<dbReference type="PANTHER" id="PTHR46558:SF11">
    <property type="entry name" value="HTH-TYPE TRANSCRIPTIONAL REGULATOR XRE"/>
    <property type="match status" value="1"/>
</dbReference>
<sequence length="140" mass="16286">MLGQRLKKLRGKRTQEDIAQMIGISRPRYSHYETGRSEPDHETLQKMANLFGVSTDYLLIGSDIVKNPKLPSKKLSPVVTDDVINFTDVEIRLLEEIKKHPVLFHDLANAPEKKIKQLIKMWEFIKKDLEEDEDEDIIED</sequence>
<dbReference type="SUPFAM" id="SSF47413">
    <property type="entry name" value="lambda repressor-like DNA-binding domains"/>
    <property type="match status" value="1"/>
</dbReference>
<dbReference type="Proteomes" id="UP000215059">
    <property type="component" value="Unassembled WGS sequence"/>
</dbReference>
<dbReference type="GO" id="GO:0003677">
    <property type="term" value="F:DNA binding"/>
    <property type="evidence" value="ECO:0007669"/>
    <property type="project" value="UniProtKB-KW"/>
</dbReference>
<feature type="domain" description="HTH cro/C1-type" evidence="2">
    <location>
        <begin position="6"/>
        <end position="58"/>
    </location>
</feature>
<evidence type="ECO:0000259" key="2">
    <source>
        <dbReference type="PROSITE" id="PS50943"/>
    </source>
</evidence>
<dbReference type="InterPro" id="IPR001387">
    <property type="entry name" value="Cro/C1-type_HTH"/>
</dbReference>
<comment type="caution">
    <text evidence="3">The sequence shown here is derived from an EMBL/GenBank/DDBJ whole genome shotgun (WGS) entry which is preliminary data.</text>
</comment>
<dbReference type="RefSeq" id="WP_094251931.1">
    <property type="nucleotide sequence ID" value="NZ_JBHLXL010000001.1"/>
</dbReference>